<feature type="compositionally biased region" description="Basic and acidic residues" evidence="4">
    <location>
        <begin position="14"/>
        <end position="25"/>
    </location>
</feature>
<evidence type="ECO:0000256" key="4">
    <source>
        <dbReference type="SAM" id="MobiDB-lite"/>
    </source>
</evidence>
<dbReference type="PROSITE" id="PS50096">
    <property type="entry name" value="IQ"/>
    <property type="match status" value="2"/>
</dbReference>
<dbReference type="SMART" id="SM00015">
    <property type="entry name" value="IQ"/>
    <property type="match status" value="2"/>
</dbReference>
<feature type="compositionally biased region" description="Basic residues" evidence="4">
    <location>
        <begin position="1"/>
        <end position="13"/>
    </location>
</feature>
<evidence type="ECO:0000256" key="1">
    <source>
        <dbReference type="ARBA" id="ARBA00022860"/>
    </source>
</evidence>
<feature type="compositionally biased region" description="Polar residues" evidence="4">
    <location>
        <begin position="341"/>
        <end position="354"/>
    </location>
</feature>
<proteinExistence type="inferred from homology"/>
<sequence>MGKTGKWLRRFLTGKKDEKKEKSDDSLYSPILLTKSQSSSTSVPAPKEKKRWSFRRSADSRKSSNSPELSISLPVHGLLEAEMNQKRHAMAVAVATAAAADAAVAAAQAAVAAMRLTSGATRAKASAIEEAAAIRIQSAFRAYLARKALCALRGLVKLQALARGHLVRKQTAATLRCMHVLVTAREQARAQRIRMVNESLVPQQRSIHRRSPLHPRSRLLQDMDRNTEEKVKIVEVDLDGLRNSTRSRSSYSTAQIEPRDPFCGQYSHCSTPSRADQCQQFLLASSALTEMSPRAYSGHFENFSFTMAQSSPQSVSALTVPDPTQSPYDCHLFPNYMANTESSRAKARSQSAPKQRTDAYEQQTIRRRTPEGRNIPRGIKMQRSSSHAGMVANGYHYPWSIKLDKSNMSLKDSECGSTSTVLTNTSYCRSLAEFEFSTLDNVMTIPTQSSGSFSFIFMPIIIIEFTQRNPSGRQQEASRAQGDHLRVAGESSEGMPE</sequence>
<protein>
    <submittedName>
        <fullName evidence="6">Protein IQ-DOMAIN 14</fullName>
    </submittedName>
</protein>
<dbReference type="Gene3D" id="1.20.5.190">
    <property type="match status" value="1"/>
</dbReference>
<comment type="similarity">
    <text evidence="2">Belongs to the IQD family.</text>
</comment>
<feature type="region of interest" description="Disordered" evidence="4">
    <location>
        <begin position="471"/>
        <end position="497"/>
    </location>
</feature>
<evidence type="ECO:0000313" key="7">
    <source>
        <dbReference type="Proteomes" id="UP001327560"/>
    </source>
</evidence>
<name>A0AAQ3KCG9_9LILI</name>
<dbReference type="PANTHER" id="PTHR32295:SF45">
    <property type="entry name" value="PROTEIN IQ-DOMAIN 19"/>
    <property type="match status" value="1"/>
</dbReference>
<dbReference type="PANTHER" id="PTHR32295">
    <property type="entry name" value="IQ-DOMAIN 5-RELATED"/>
    <property type="match status" value="1"/>
</dbReference>
<feature type="compositionally biased region" description="Polar residues" evidence="4">
    <location>
        <begin position="34"/>
        <end position="43"/>
    </location>
</feature>
<accession>A0AAQ3KCG9</accession>
<dbReference type="Proteomes" id="UP001327560">
    <property type="component" value="Chromosome 4"/>
</dbReference>
<organism evidence="6 7">
    <name type="scientific">Canna indica</name>
    <name type="common">Indian-shot</name>
    <dbReference type="NCBI Taxonomy" id="4628"/>
    <lineage>
        <taxon>Eukaryota</taxon>
        <taxon>Viridiplantae</taxon>
        <taxon>Streptophyta</taxon>
        <taxon>Embryophyta</taxon>
        <taxon>Tracheophyta</taxon>
        <taxon>Spermatophyta</taxon>
        <taxon>Magnoliopsida</taxon>
        <taxon>Liliopsida</taxon>
        <taxon>Zingiberales</taxon>
        <taxon>Cannaceae</taxon>
        <taxon>Canna</taxon>
    </lineage>
</organism>
<feature type="domain" description="DUF4005" evidence="5">
    <location>
        <begin position="308"/>
        <end position="365"/>
    </location>
</feature>
<dbReference type="AlphaFoldDB" id="A0AAQ3KCG9"/>
<evidence type="ECO:0000313" key="6">
    <source>
        <dbReference type="EMBL" id="WOL03131.1"/>
    </source>
</evidence>
<dbReference type="Pfam" id="PF00612">
    <property type="entry name" value="IQ"/>
    <property type="match status" value="2"/>
</dbReference>
<feature type="region of interest" description="Disordered" evidence="4">
    <location>
        <begin position="1"/>
        <end position="68"/>
    </location>
</feature>
<keyword evidence="7" id="KW-1185">Reference proteome</keyword>
<dbReference type="InterPro" id="IPR000048">
    <property type="entry name" value="IQ_motif_EF-hand-BS"/>
</dbReference>
<dbReference type="EMBL" id="CP136893">
    <property type="protein sequence ID" value="WOL03131.1"/>
    <property type="molecule type" value="Genomic_DNA"/>
</dbReference>
<feature type="region of interest" description="Disordered" evidence="4">
    <location>
        <begin position="341"/>
        <end position="363"/>
    </location>
</feature>
<dbReference type="Pfam" id="PF13178">
    <property type="entry name" value="DUF4005"/>
    <property type="match status" value="1"/>
</dbReference>
<evidence type="ECO:0000256" key="3">
    <source>
        <dbReference type="ARBA" id="ARBA00024378"/>
    </source>
</evidence>
<reference evidence="6 7" key="1">
    <citation type="submission" date="2023-10" db="EMBL/GenBank/DDBJ databases">
        <title>Chromosome-scale genome assembly provides insights into flower coloration mechanisms of Canna indica.</title>
        <authorList>
            <person name="Li C."/>
        </authorList>
    </citation>
    <scope>NUCLEOTIDE SEQUENCE [LARGE SCALE GENOMIC DNA]</scope>
    <source>
        <tissue evidence="6">Flower</tissue>
    </source>
</reference>
<evidence type="ECO:0000259" key="5">
    <source>
        <dbReference type="Pfam" id="PF13178"/>
    </source>
</evidence>
<dbReference type="InterPro" id="IPR025064">
    <property type="entry name" value="DUF4005"/>
</dbReference>
<dbReference type="GO" id="GO:0005516">
    <property type="term" value="F:calmodulin binding"/>
    <property type="evidence" value="ECO:0007669"/>
    <property type="project" value="UniProtKB-KW"/>
</dbReference>
<evidence type="ECO:0000256" key="2">
    <source>
        <dbReference type="ARBA" id="ARBA00024341"/>
    </source>
</evidence>
<comment type="subunit">
    <text evidence="3">Binds to multiple calmodulin (CaM) in the presence of Ca(2+) and CaM-like proteins.</text>
</comment>
<keyword evidence="1" id="KW-0112">Calmodulin-binding</keyword>
<gene>
    <name evidence="6" type="ORF">Cni_G11851</name>
</gene>